<dbReference type="AlphaFoldDB" id="A0A4R8DJA7"/>
<dbReference type="PANTHER" id="PTHR43818">
    <property type="entry name" value="BCDNA.GH03377"/>
    <property type="match status" value="1"/>
</dbReference>
<accession>A0A4R8DJA7</accession>
<name>A0A4R8DJA7_9BACT</name>
<dbReference type="PANTHER" id="PTHR43818:SF5">
    <property type="entry name" value="OXIDOREDUCTASE FAMILY PROTEIN"/>
    <property type="match status" value="1"/>
</dbReference>
<gene>
    <name evidence="3" type="ORF">EDB95_5459</name>
</gene>
<feature type="domain" description="Gfo/Idh/MocA-like oxidoreductase bacterial type C-terminal" evidence="2">
    <location>
        <begin position="199"/>
        <end position="433"/>
    </location>
</feature>
<feature type="domain" description="Gfo/Idh/MocA-like oxidoreductase N-terminal" evidence="1">
    <location>
        <begin position="37"/>
        <end position="156"/>
    </location>
</feature>
<sequence>MHRRTFLKDTSLAAAGVTILNFPVFGKNAPSNKVVVGVMGVHSRGAYLAKCFSQLPNVEVGFICDVEEGAIKNGFDALKDAARKPTLIKDIHELVKRPDLDALIIASPDHWHAPAALLGVAAGKPVYVEKPCCHTPHEGELLVAAYQKTGRPVQMGSQRRSMPTLIQGVQEVRDGAIGNTYFAKAWYTNNRASIGVGKHIPVPSTLDFELWQGPAPRRPFQDNLVHYNWHWFWHWGTGEACNNGTHEIDCCRWFLGVDYPTKVTSGGGRYAYKDDWQTPDTQVATFEFGDNKAITWEGRSCNNYGVEGSSRGFIIYGDKGTLVNLGGGDYKIYDTKNKLVKAVTPDEKADPTNTVSATGNLDFYHFHNFVDTIRGEAKLTQPVDSGYKSVLLCQLANIAQRTSGVLHTDPSNGHILHDEAANRLWGRAYEKGWEPIAI</sequence>
<dbReference type="Pfam" id="PF01408">
    <property type="entry name" value="GFO_IDH_MocA"/>
    <property type="match status" value="1"/>
</dbReference>
<evidence type="ECO:0000313" key="4">
    <source>
        <dbReference type="Proteomes" id="UP000294498"/>
    </source>
</evidence>
<dbReference type="GO" id="GO:0000166">
    <property type="term" value="F:nucleotide binding"/>
    <property type="evidence" value="ECO:0007669"/>
    <property type="project" value="InterPro"/>
</dbReference>
<keyword evidence="4" id="KW-1185">Reference proteome</keyword>
<dbReference type="OrthoDB" id="726883at2"/>
<organism evidence="3 4">
    <name type="scientific">Dinghuibacter silviterrae</name>
    <dbReference type="NCBI Taxonomy" id="1539049"/>
    <lineage>
        <taxon>Bacteria</taxon>
        <taxon>Pseudomonadati</taxon>
        <taxon>Bacteroidota</taxon>
        <taxon>Chitinophagia</taxon>
        <taxon>Chitinophagales</taxon>
        <taxon>Chitinophagaceae</taxon>
        <taxon>Dinghuibacter</taxon>
    </lineage>
</organism>
<dbReference type="InterPro" id="IPR000683">
    <property type="entry name" value="Gfo/Idh/MocA-like_OxRdtase_N"/>
</dbReference>
<evidence type="ECO:0000259" key="2">
    <source>
        <dbReference type="Pfam" id="PF19051"/>
    </source>
</evidence>
<dbReference type="InterPro" id="IPR050463">
    <property type="entry name" value="Gfo/Idh/MocA_oxidrdct_glycsds"/>
</dbReference>
<evidence type="ECO:0000313" key="3">
    <source>
        <dbReference type="EMBL" id="TDW97608.1"/>
    </source>
</evidence>
<protein>
    <submittedName>
        <fullName evidence="3">Putative dehydrogenase</fullName>
    </submittedName>
</protein>
<evidence type="ECO:0000259" key="1">
    <source>
        <dbReference type="Pfam" id="PF01408"/>
    </source>
</evidence>
<dbReference type="SUPFAM" id="SSF55347">
    <property type="entry name" value="Glyceraldehyde-3-phosphate dehydrogenase-like, C-terminal domain"/>
    <property type="match status" value="1"/>
</dbReference>
<dbReference type="EMBL" id="SODV01000002">
    <property type="protein sequence ID" value="TDW97608.1"/>
    <property type="molecule type" value="Genomic_DNA"/>
</dbReference>
<reference evidence="3 4" key="1">
    <citation type="submission" date="2019-03" db="EMBL/GenBank/DDBJ databases">
        <title>Genomic Encyclopedia of Type Strains, Phase IV (KMG-IV): sequencing the most valuable type-strain genomes for metagenomic binning, comparative biology and taxonomic classification.</title>
        <authorList>
            <person name="Goeker M."/>
        </authorList>
    </citation>
    <scope>NUCLEOTIDE SEQUENCE [LARGE SCALE GENOMIC DNA]</scope>
    <source>
        <strain evidence="3 4">DSM 100059</strain>
    </source>
</reference>
<dbReference type="Gene3D" id="3.40.50.720">
    <property type="entry name" value="NAD(P)-binding Rossmann-like Domain"/>
    <property type="match status" value="1"/>
</dbReference>
<dbReference type="Pfam" id="PF19051">
    <property type="entry name" value="GFO_IDH_MocA_C2"/>
    <property type="match status" value="1"/>
</dbReference>
<dbReference type="Proteomes" id="UP000294498">
    <property type="component" value="Unassembled WGS sequence"/>
</dbReference>
<dbReference type="RefSeq" id="WP_134000144.1">
    <property type="nucleotide sequence ID" value="NZ_SODV01000002.1"/>
</dbReference>
<dbReference type="InterPro" id="IPR036291">
    <property type="entry name" value="NAD(P)-bd_dom_sf"/>
</dbReference>
<dbReference type="Gene3D" id="3.30.360.10">
    <property type="entry name" value="Dihydrodipicolinate Reductase, domain 2"/>
    <property type="match status" value="1"/>
</dbReference>
<comment type="caution">
    <text evidence="3">The sequence shown here is derived from an EMBL/GenBank/DDBJ whole genome shotgun (WGS) entry which is preliminary data.</text>
</comment>
<proteinExistence type="predicted"/>
<dbReference type="InterPro" id="IPR043906">
    <property type="entry name" value="Gfo/Idh/MocA_OxRdtase_bact_C"/>
</dbReference>
<dbReference type="SUPFAM" id="SSF51735">
    <property type="entry name" value="NAD(P)-binding Rossmann-fold domains"/>
    <property type="match status" value="1"/>
</dbReference>